<gene>
    <name evidence="3" type="ORF">H4R20_006646</name>
</gene>
<dbReference type="EMBL" id="JANBUO010003032">
    <property type="protein sequence ID" value="KAJ2793092.1"/>
    <property type="molecule type" value="Genomic_DNA"/>
</dbReference>
<evidence type="ECO:0000313" key="4">
    <source>
        <dbReference type="Proteomes" id="UP001140094"/>
    </source>
</evidence>
<dbReference type="PANTHER" id="PTHR47942">
    <property type="entry name" value="TETRATRICOPEPTIDE REPEAT (TPR)-LIKE SUPERFAMILY PROTEIN-RELATED"/>
    <property type="match status" value="1"/>
</dbReference>
<dbReference type="Pfam" id="PF13812">
    <property type="entry name" value="PPR_3"/>
    <property type="match status" value="1"/>
</dbReference>
<dbReference type="OrthoDB" id="185373at2759"/>
<accession>A0A9W8LPN0</accession>
<evidence type="ECO:0000313" key="3">
    <source>
        <dbReference type="EMBL" id="KAJ2793092.1"/>
    </source>
</evidence>
<evidence type="ECO:0008006" key="5">
    <source>
        <dbReference type="Google" id="ProtNLM"/>
    </source>
</evidence>
<dbReference type="PROSITE" id="PS51375">
    <property type="entry name" value="PPR"/>
    <property type="match status" value="1"/>
</dbReference>
<evidence type="ECO:0000256" key="1">
    <source>
        <dbReference type="ARBA" id="ARBA00022737"/>
    </source>
</evidence>
<dbReference type="PANTHER" id="PTHR47942:SF63">
    <property type="entry name" value="PENTATRICOPEPTIDE REPEAT-CONTAINING PROTEIN"/>
    <property type="match status" value="1"/>
</dbReference>
<dbReference type="AlphaFoldDB" id="A0A9W8LPN0"/>
<keyword evidence="4" id="KW-1185">Reference proteome</keyword>
<reference evidence="3" key="1">
    <citation type="submission" date="2022-07" db="EMBL/GenBank/DDBJ databases">
        <title>Phylogenomic reconstructions and comparative analyses of Kickxellomycotina fungi.</title>
        <authorList>
            <person name="Reynolds N.K."/>
            <person name="Stajich J.E."/>
            <person name="Barry K."/>
            <person name="Grigoriev I.V."/>
            <person name="Crous P."/>
            <person name="Smith M.E."/>
        </authorList>
    </citation>
    <scope>NUCLEOTIDE SEQUENCE</scope>
    <source>
        <strain evidence="3">NRRL 1565</strain>
    </source>
</reference>
<dbReference type="InterPro" id="IPR011990">
    <property type="entry name" value="TPR-like_helical_dom_sf"/>
</dbReference>
<proteinExistence type="predicted"/>
<comment type="caution">
    <text evidence="3">The sequence shown here is derived from an EMBL/GenBank/DDBJ whole genome shotgun (WGS) entry which is preliminary data.</text>
</comment>
<keyword evidence="1" id="KW-0677">Repeat</keyword>
<dbReference type="InterPro" id="IPR051222">
    <property type="entry name" value="PPR/CCM1_RNA-binding"/>
</dbReference>
<dbReference type="InterPro" id="IPR002885">
    <property type="entry name" value="PPR_rpt"/>
</dbReference>
<dbReference type="Proteomes" id="UP001140094">
    <property type="component" value="Unassembled WGS sequence"/>
</dbReference>
<sequence>MVGDGHVINSKQVNQLLKFFATAQNGEGANHVWQYATLSGVALDITNYNSYINAAIATDQLGRAAEIVQEIRQRGLQPNTYTRASIIRLYGRLGDLTAARQAFGAACRHAEVPAGIAAVGICETEDAWAAQAYWKNATEDMRVSGVNIHVCNEMLNVLGLNGLVDEMRNMAGHLLGMPNATTAAEISAALASGETPHTHRGLRPNIQTFHILVRWHAAYWDLDAAMEYARVMRNYGIDPVSKTLKLIVTAETAKRDVRKCSEISVAMRRELDVLVPGSVVRILERASEETRKMEEMVRQAELQRSTLFPSADYVDENEYPEQLS</sequence>
<organism evidence="3 4">
    <name type="scientific">Coemansia guatemalensis</name>
    <dbReference type="NCBI Taxonomy" id="2761395"/>
    <lineage>
        <taxon>Eukaryota</taxon>
        <taxon>Fungi</taxon>
        <taxon>Fungi incertae sedis</taxon>
        <taxon>Zoopagomycota</taxon>
        <taxon>Kickxellomycotina</taxon>
        <taxon>Kickxellomycetes</taxon>
        <taxon>Kickxellales</taxon>
        <taxon>Kickxellaceae</taxon>
        <taxon>Coemansia</taxon>
    </lineage>
</organism>
<name>A0A9W8LPN0_9FUNG</name>
<dbReference type="Gene3D" id="1.25.40.10">
    <property type="entry name" value="Tetratricopeptide repeat domain"/>
    <property type="match status" value="2"/>
</dbReference>
<protein>
    <recommendedName>
        <fullName evidence="5">Pentatricopeptide repeat protein</fullName>
    </recommendedName>
</protein>
<feature type="repeat" description="PPR" evidence="2">
    <location>
        <begin position="44"/>
        <end position="78"/>
    </location>
</feature>
<evidence type="ECO:0000256" key="2">
    <source>
        <dbReference type="PROSITE-ProRule" id="PRU00708"/>
    </source>
</evidence>